<dbReference type="InterPro" id="IPR029039">
    <property type="entry name" value="Flavoprotein-like_sf"/>
</dbReference>
<dbReference type="PANTHER" id="PTHR30543:SF21">
    <property type="entry name" value="NAD(P)H-DEPENDENT FMN REDUCTASE LOT6"/>
    <property type="match status" value="1"/>
</dbReference>
<evidence type="ECO:0000259" key="1">
    <source>
        <dbReference type="Pfam" id="PF03358"/>
    </source>
</evidence>
<dbReference type="SUPFAM" id="SSF52218">
    <property type="entry name" value="Flavoproteins"/>
    <property type="match status" value="1"/>
</dbReference>
<dbReference type="KEGG" id="mpar:F7D14_11995"/>
<dbReference type="RefSeq" id="WP_016920316.1">
    <property type="nucleotide sequence ID" value="NZ_CP044331.1"/>
</dbReference>
<dbReference type="GO" id="GO:0005829">
    <property type="term" value="C:cytosol"/>
    <property type="evidence" value="ECO:0007669"/>
    <property type="project" value="TreeGrafter"/>
</dbReference>
<gene>
    <name evidence="2" type="ORF">F7D14_11995</name>
</gene>
<keyword evidence="3" id="KW-1185">Reference proteome</keyword>
<sequence>MPEASPSEDRSATLVLISGSLRARSVNGAVVATAAKLVPAGICAVIYRQLGSLPHFNPDDDNDLLPEAVAEMRAQLRSADAILFSTPEYAGSLPGSFKNLLDWTVGGSCIYRLPVGWINPSPHGGSHDAYAALRIVLGRAGADIVEAACRDIPVPRDAVDEDGFIASQEIQTGVSRVVTALAEAASARRGAAAAK</sequence>
<dbReference type="Pfam" id="PF03358">
    <property type="entry name" value="FMN_red"/>
    <property type="match status" value="1"/>
</dbReference>
<dbReference type="PANTHER" id="PTHR30543">
    <property type="entry name" value="CHROMATE REDUCTASE"/>
    <property type="match status" value="1"/>
</dbReference>
<dbReference type="EMBL" id="CP044331">
    <property type="protein sequence ID" value="QGM98128.1"/>
    <property type="molecule type" value="Genomic_DNA"/>
</dbReference>
<protein>
    <submittedName>
        <fullName evidence="2">NAD(P)H-dependent oxidoreductase</fullName>
    </submittedName>
</protein>
<dbReference type="AlphaFoldDB" id="A0A6B8M6N0"/>
<dbReference type="GO" id="GO:0010181">
    <property type="term" value="F:FMN binding"/>
    <property type="evidence" value="ECO:0007669"/>
    <property type="project" value="TreeGrafter"/>
</dbReference>
<dbReference type="Gene3D" id="3.40.50.360">
    <property type="match status" value="1"/>
</dbReference>
<dbReference type="InterPro" id="IPR005025">
    <property type="entry name" value="FMN_Rdtase-like_dom"/>
</dbReference>
<dbReference type="Proteomes" id="UP000422569">
    <property type="component" value="Chromosome"/>
</dbReference>
<reference evidence="2 3" key="1">
    <citation type="submission" date="2019-09" db="EMBL/GenBank/DDBJ databases">
        <title>Isolation and complete genome sequencing of Methylocystis species.</title>
        <authorList>
            <person name="Rumah B.L."/>
            <person name="Stead C.E."/>
            <person name="Stevens B.C."/>
            <person name="Minton N.P."/>
            <person name="Grosse-Honebrink A."/>
            <person name="Zhang Y."/>
        </authorList>
    </citation>
    <scope>NUCLEOTIDE SEQUENCE [LARGE SCALE GENOMIC DNA]</scope>
    <source>
        <strain evidence="2 3">BRCS2</strain>
    </source>
</reference>
<evidence type="ECO:0000313" key="3">
    <source>
        <dbReference type="Proteomes" id="UP000422569"/>
    </source>
</evidence>
<dbReference type="GO" id="GO:0016491">
    <property type="term" value="F:oxidoreductase activity"/>
    <property type="evidence" value="ECO:0007669"/>
    <property type="project" value="InterPro"/>
</dbReference>
<name>A0A6B8M6N0_9HYPH</name>
<proteinExistence type="predicted"/>
<feature type="domain" description="NADPH-dependent FMN reductase-like" evidence="1">
    <location>
        <begin position="14"/>
        <end position="142"/>
    </location>
</feature>
<accession>A0A6B8M6N0</accession>
<organism evidence="2 3">
    <name type="scientific">Methylocystis parvus</name>
    <dbReference type="NCBI Taxonomy" id="134"/>
    <lineage>
        <taxon>Bacteria</taxon>
        <taxon>Pseudomonadati</taxon>
        <taxon>Pseudomonadota</taxon>
        <taxon>Alphaproteobacteria</taxon>
        <taxon>Hyphomicrobiales</taxon>
        <taxon>Methylocystaceae</taxon>
        <taxon>Methylocystis</taxon>
    </lineage>
</organism>
<evidence type="ECO:0000313" key="2">
    <source>
        <dbReference type="EMBL" id="QGM98128.1"/>
    </source>
</evidence>
<dbReference type="InterPro" id="IPR050712">
    <property type="entry name" value="NAD(P)H-dep_reductase"/>
</dbReference>